<dbReference type="InterPro" id="IPR036047">
    <property type="entry name" value="F-box-like_dom_sf"/>
</dbReference>
<evidence type="ECO:0000259" key="1">
    <source>
        <dbReference type="Pfam" id="PF12937"/>
    </source>
</evidence>
<protein>
    <recommendedName>
        <fullName evidence="1">F-box domain-containing protein</fullName>
    </recommendedName>
</protein>
<dbReference type="Proteomes" id="UP000591131">
    <property type="component" value="Unassembled WGS sequence"/>
</dbReference>
<organism evidence="2 3">
    <name type="scientific">Perkinsus chesapeaki</name>
    <name type="common">Clam parasite</name>
    <name type="synonym">Perkinsus andrewsi</name>
    <dbReference type="NCBI Taxonomy" id="330153"/>
    <lineage>
        <taxon>Eukaryota</taxon>
        <taxon>Sar</taxon>
        <taxon>Alveolata</taxon>
        <taxon>Perkinsozoa</taxon>
        <taxon>Perkinsea</taxon>
        <taxon>Perkinsida</taxon>
        <taxon>Perkinsidae</taxon>
        <taxon>Perkinsus</taxon>
    </lineage>
</organism>
<evidence type="ECO:0000313" key="3">
    <source>
        <dbReference type="Proteomes" id="UP000591131"/>
    </source>
</evidence>
<name>A0A7J6L6N9_PERCH</name>
<reference evidence="2 3" key="1">
    <citation type="submission" date="2020-04" db="EMBL/GenBank/DDBJ databases">
        <title>Perkinsus chesapeaki whole genome sequence.</title>
        <authorList>
            <person name="Bogema D.R."/>
        </authorList>
    </citation>
    <scope>NUCLEOTIDE SEQUENCE [LARGE SCALE GENOMIC DNA]</scope>
    <source>
        <strain evidence="2">ATCC PRA-425</strain>
    </source>
</reference>
<accession>A0A7J6L6N9</accession>
<feature type="domain" description="F-box" evidence="1">
    <location>
        <begin position="9"/>
        <end position="56"/>
    </location>
</feature>
<proteinExistence type="predicted"/>
<evidence type="ECO:0000313" key="2">
    <source>
        <dbReference type="EMBL" id="KAF4654874.1"/>
    </source>
</evidence>
<sequence length="407" mass="46202">MSKSHGLHLESLPPEILLDGVFPYLSAFPTIMQLRQVCRRFKFLISTSARSFRHLDLSSGLRPSKVFLNLVGPYVNSIHLVTPAYLLLKNLPRLHYLELTHLSLPPDTYERYKQAFAALSLPSVRHFRCRSRTKTTSDEIAAMLRVLPGLVSVNLALRITEWHEAAGECFNRPWKKLVIRIRLCPAGDASASLSKSVCSAVITSRDTLEDFRYDFSFCSIRDYYRIVAELRASTVIRRLALTGLQWPHYVPLLDAIAQLKTLRRLSLVVPGMILPAFWASLNNSASQLSTLRIEGGVNIGHFLGCHALLQRLRVLKISGITDVKDPRTILDFALATGKLRRLELIIGDTSKMDSDVRSALLCLYWYWHVCHETWEGIFPLHSVSEEAFETVREKSIAQGWGRGTWYI</sequence>
<dbReference type="Pfam" id="PF12937">
    <property type="entry name" value="F-box-like"/>
    <property type="match status" value="1"/>
</dbReference>
<comment type="caution">
    <text evidence="2">The sequence shown here is derived from an EMBL/GenBank/DDBJ whole genome shotgun (WGS) entry which is preliminary data.</text>
</comment>
<gene>
    <name evidence="2" type="ORF">FOL47_009711</name>
</gene>
<dbReference type="SUPFAM" id="SSF81383">
    <property type="entry name" value="F-box domain"/>
    <property type="match status" value="1"/>
</dbReference>
<dbReference type="Gene3D" id="3.80.10.10">
    <property type="entry name" value="Ribonuclease Inhibitor"/>
    <property type="match status" value="1"/>
</dbReference>
<dbReference type="AlphaFoldDB" id="A0A7J6L6N9"/>
<keyword evidence="3" id="KW-1185">Reference proteome</keyword>
<dbReference type="InterPro" id="IPR001810">
    <property type="entry name" value="F-box_dom"/>
</dbReference>
<dbReference type="InterPro" id="IPR032675">
    <property type="entry name" value="LRR_dom_sf"/>
</dbReference>
<dbReference type="EMBL" id="JAAPAO010000697">
    <property type="protein sequence ID" value="KAF4654874.1"/>
    <property type="molecule type" value="Genomic_DNA"/>
</dbReference>
<dbReference type="SUPFAM" id="SSF52047">
    <property type="entry name" value="RNI-like"/>
    <property type="match status" value="1"/>
</dbReference>